<organism evidence="1 2">
    <name type="scientific">Corynebacterium incognita</name>
    <dbReference type="NCBI Taxonomy" id="2754725"/>
    <lineage>
        <taxon>Bacteria</taxon>
        <taxon>Bacillati</taxon>
        <taxon>Actinomycetota</taxon>
        <taxon>Actinomycetes</taxon>
        <taxon>Mycobacteriales</taxon>
        <taxon>Corynebacteriaceae</taxon>
        <taxon>Corynebacterium</taxon>
    </lineage>
</organism>
<reference evidence="1 2" key="1">
    <citation type="submission" date="2020-07" db="EMBL/GenBank/DDBJ databases">
        <title>Complete genome and description of Corynebacterium incognita strain Marseille-Q3630 sp. nov.</title>
        <authorList>
            <person name="Boxberger M."/>
        </authorList>
    </citation>
    <scope>NUCLEOTIDE SEQUENCE [LARGE SCALE GENOMIC DNA]</scope>
    <source>
        <strain evidence="1 2">Marseille-Q3630</strain>
    </source>
</reference>
<dbReference type="Pfam" id="PF11305">
    <property type="entry name" value="DUF3107"/>
    <property type="match status" value="1"/>
</dbReference>
<protein>
    <submittedName>
        <fullName evidence="1">DUF3107 domain-containing protein</fullName>
    </submittedName>
</protein>
<dbReference type="RefSeq" id="WP_185175472.1">
    <property type="nucleotide sequence ID" value="NZ_CP059404.1"/>
</dbReference>
<sequence>MDIKFGFADTARELQLTVSNEGADQDQLLAQINEGLSQGGVLEMEDEKGRKYLIRTERVVYVEVGAVRSHGVGFMG</sequence>
<evidence type="ECO:0000313" key="2">
    <source>
        <dbReference type="Proteomes" id="UP000515743"/>
    </source>
</evidence>
<dbReference type="InterPro" id="IPR021456">
    <property type="entry name" value="DUF3107"/>
</dbReference>
<proteinExistence type="predicted"/>
<accession>A0A7G7CNC0</accession>
<keyword evidence="2" id="KW-1185">Reference proteome</keyword>
<dbReference type="Proteomes" id="UP000515743">
    <property type="component" value="Chromosome"/>
</dbReference>
<name>A0A7G7CNC0_9CORY</name>
<dbReference type="KEGG" id="cik:H0194_08395"/>
<evidence type="ECO:0000313" key="1">
    <source>
        <dbReference type="EMBL" id="QNE89086.1"/>
    </source>
</evidence>
<dbReference type="EMBL" id="CP059404">
    <property type="protein sequence ID" value="QNE89086.1"/>
    <property type="molecule type" value="Genomic_DNA"/>
</dbReference>
<gene>
    <name evidence="1" type="ORF">H0194_08395</name>
</gene>
<dbReference type="AlphaFoldDB" id="A0A7G7CNC0"/>